<gene>
    <name evidence="11" type="ORF">PTTG_02113</name>
</gene>
<reference evidence="12" key="4">
    <citation type="submission" date="2025-05" db="UniProtKB">
        <authorList>
            <consortium name="EnsemblFungi"/>
        </authorList>
    </citation>
    <scope>IDENTIFICATION</scope>
    <source>
        <strain evidence="12">isolate 1-1 / race 1 (BBBD)</strain>
    </source>
</reference>
<organism evidence="11">
    <name type="scientific">Puccinia triticina (isolate 1-1 / race 1 (BBBD))</name>
    <name type="common">Brown leaf rust fungus</name>
    <dbReference type="NCBI Taxonomy" id="630390"/>
    <lineage>
        <taxon>Eukaryota</taxon>
        <taxon>Fungi</taxon>
        <taxon>Dikarya</taxon>
        <taxon>Basidiomycota</taxon>
        <taxon>Pucciniomycotina</taxon>
        <taxon>Pucciniomycetes</taxon>
        <taxon>Pucciniales</taxon>
        <taxon>Pucciniaceae</taxon>
        <taxon>Puccinia</taxon>
    </lineage>
</organism>
<comment type="catalytic activity">
    <reaction evidence="9">
        <text>S-hexadecanoyl-L-cysteinyl-[protein] + H2O = L-cysteinyl-[protein] + hexadecanoate + H(+)</text>
        <dbReference type="Rhea" id="RHEA:19233"/>
        <dbReference type="Rhea" id="RHEA-COMP:10131"/>
        <dbReference type="Rhea" id="RHEA-COMP:11032"/>
        <dbReference type="ChEBI" id="CHEBI:7896"/>
        <dbReference type="ChEBI" id="CHEBI:15377"/>
        <dbReference type="ChEBI" id="CHEBI:15378"/>
        <dbReference type="ChEBI" id="CHEBI:29950"/>
        <dbReference type="ChEBI" id="CHEBI:74151"/>
        <dbReference type="EC" id="3.1.2.22"/>
    </reaction>
</comment>
<evidence type="ECO:0000256" key="6">
    <source>
        <dbReference type="ARBA" id="ARBA00022832"/>
    </source>
</evidence>
<dbReference type="EC" id="3.1.2.22" evidence="2"/>
<evidence type="ECO:0000256" key="3">
    <source>
        <dbReference type="ARBA" id="ARBA00014923"/>
    </source>
</evidence>
<dbReference type="EMBL" id="ADAS02000390">
    <property type="protein sequence ID" value="OAV87474.1"/>
    <property type="molecule type" value="Genomic_DNA"/>
</dbReference>
<evidence type="ECO:0000313" key="13">
    <source>
        <dbReference type="Proteomes" id="UP000005240"/>
    </source>
</evidence>
<dbReference type="PANTHER" id="PTHR10655:SF17">
    <property type="entry name" value="LYSOPHOSPHOLIPASE-LIKE PROTEIN 1"/>
    <property type="match status" value="1"/>
</dbReference>
<comment type="function">
    <text evidence="7">Hydrolyzes fatty acids from S-acylated cysteine residues in proteins with a strong preference for palmitoylated G-alpha proteins over other acyl substrates. Mediates the deacylation of G-alpha proteins such as GPA1 in vivo, but has weak or no activity toward palmitoylated Ras proteins. Has weak lysophospholipase activity in vitro; however such activity may not exist in vivo.</text>
</comment>
<keyword evidence="6" id="KW-0276">Fatty acid metabolism</keyword>
<dbReference type="Pfam" id="PF02230">
    <property type="entry name" value="Abhydrolase_2"/>
    <property type="match status" value="1"/>
</dbReference>
<evidence type="ECO:0000256" key="4">
    <source>
        <dbReference type="ARBA" id="ARBA00022487"/>
    </source>
</evidence>
<evidence type="ECO:0000256" key="9">
    <source>
        <dbReference type="ARBA" id="ARBA00047337"/>
    </source>
</evidence>
<dbReference type="GO" id="GO:0052689">
    <property type="term" value="F:carboxylic ester hydrolase activity"/>
    <property type="evidence" value="ECO:0007669"/>
    <property type="project" value="UniProtKB-KW"/>
</dbReference>
<dbReference type="Gene3D" id="3.40.50.1820">
    <property type="entry name" value="alpha/beta hydrolase"/>
    <property type="match status" value="1"/>
</dbReference>
<keyword evidence="5" id="KW-0378">Hydrolase</keyword>
<dbReference type="Proteomes" id="UP000005240">
    <property type="component" value="Unassembled WGS sequence"/>
</dbReference>
<comment type="similarity">
    <text evidence="1">Belongs to the AB hydrolase superfamily. AB hydrolase 2 family.</text>
</comment>
<name>A0A0C4EMX3_PUCT1</name>
<evidence type="ECO:0000256" key="7">
    <source>
        <dbReference type="ARBA" id="ARBA00029392"/>
    </source>
</evidence>
<sequence>MLPPVKRKPAIIFSHSLGNLSSGWSFLAKQLGIPLIGWSIKGIDFEPHIHLPTQLHWMHLLSSFPDAPVQPVTLNMGAMMPLWFGILGLRPDALEDKKGLLESVKTIKFLVEKQVKAGIPSERIVVGVFHKVFCHKFTIPYFFFKKNPQLICLAQILASLWGIPGSRF</sequence>
<feature type="domain" description="Phospholipase/carboxylesterase/thioesterase" evidence="10">
    <location>
        <begin position="64"/>
        <end position="129"/>
    </location>
</feature>
<reference evidence="11" key="1">
    <citation type="submission" date="2009-11" db="EMBL/GenBank/DDBJ databases">
        <authorList>
            <consortium name="The Broad Institute Genome Sequencing Platform"/>
            <person name="Ward D."/>
            <person name="Feldgarden M."/>
            <person name="Earl A."/>
            <person name="Young S.K."/>
            <person name="Zeng Q."/>
            <person name="Koehrsen M."/>
            <person name="Alvarado L."/>
            <person name="Berlin A."/>
            <person name="Bochicchio J."/>
            <person name="Borenstein D."/>
            <person name="Chapman S.B."/>
            <person name="Chen Z."/>
            <person name="Engels R."/>
            <person name="Freedman E."/>
            <person name="Gellesch M."/>
            <person name="Goldberg J."/>
            <person name="Griggs A."/>
            <person name="Gujja S."/>
            <person name="Heilman E."/>
            <person name="Heiman D."/>
            <person name="Hepburn T."/>
            <person name="Howarth C."/>
            <person name="Jen D."/>
            <person name="Larson L."/>
            <person name="Lewis B."/>
            <person name="Mehta T."/>
            <person name="Park D."/>
            <person name="Pearson M."/>
            <person name="Roberts A."/>
            <person name="Saif S."/>
            <person name="Shea T."/>
            <person name="Shenoy N."/>
            <person name="Sisk P."/>
            <person name="Stolte C."/>
            <person name="Sykes S."/>
            <person name="Thomson T."/>
            <person name="Walk T."/>
            <person name="White J."/>
            <person name="Yandava C."/>
            <person name="Izard J."/>
            <person name="Baranova O.V."/>
            <person name="Blanton J.M."/>
            <person name="Tanner A.C."/>
            <person name="Dewhirst F.E."/>
            <person name="Haas B."/>
            <person name="Nusbaum C."/>
            <person name="Birren B."/>
        </authorList>
    </citation>
    <scope>NUCLEOTIDE SEQUENCE [LARGE SCALE GENOMIC DNA]</scope>
    <source>
        <strain evidence="11">1-1 BBBD Race 1</strain>
    </source>
</reference>
<keyword evidence="6" id="KW-0443">Lipid metabolism</keyword>
<protein>
    <recommendedName>
        <fullName evidence="3">Acyl-protein thioesterase 1</fullName>
        <ecNumber evidence="2">3.1.2.22</ecNumber>
    </recommendedName>
    <alternativeName>
        <fullName evidence="8">Palmitoyl-protein hydrolase</fullName>
    </alternativeName>
</protein>
<dbReference type="InterPro" id="IPR050565">
    <property type="entry name" value="LYPA1-2/EST-like"/>
</dbReference>
<keyword evidence="4" id="KW-0719">Serine esterase</keyword>
<dbReference type="InterPro" id="IPR003140">
    <property type="entry name" value="PLipase/COase/thioEstase"/>
</dbReference>
<dbReference type="GO" id="GO:0008474">
    <property type="term" value="F:palmitoyl-(protein) hydrolase activity"/>
    <property type="evidence" value="ECO:0007669"/>
    <property type="project" value="UniProtKB-EC"/>
</dbReference>
<evidence type="ECO:0000256" key="2">
    <source>
        <dbReference type="ARBA" id="ARBA00012423"/>
    </source>
</evidence>
<keyword evidence="13" id="KW-1185">Reference proteome</keyword>
<dbReference type="GO" id="GO:0005737">
    <property type="term" value="C:cytoplasm"/>
    <property type="evidence" value="ECO:0007669"/>
    <property type="project" value="TreeGrafter"/>
</dbReference>
<evidence type="ECO:0000313" key="11">
    <source>
        <dbReference type="EMBL" id="OAV87474.1"/>
    </source>
</evidence>
<proteinExistence type="inferred from homology"/>
<dbReference type="GO" id="GO:0006631">
    <property type="term" value="P:fatty acid metabolic process"/>
    <property type="evidence" value="ECO:0007669"/>
    <property type="project" value="UniProtKB-KW"/>
</dbReference>
<dbReference type="EnsemblFungi" id="PTTG_02113-t43_1">
    <property type="protein sequence ID" value="PTTG_02113-t43_1-p1"/>
    <property type="gene ID" value="PTTG_02113"/>
</dbReference>
<dbReference type="VEuPathDB" id="FungiDB:PTTG_02113"/>
<evidence type="ECO:0000256" key="1">
    <source>
        <dbReference type="ARBA" id="ARBA00006499"/>
    </source>
</evidence>
<dbReference type="SUPFAM" id="SSF53474">
    <property type="entry name" value="alpha/beta-Hydrolases"/>
    <property type="match status" value="1"/>
</dbReference>
<dbReference type="PANTHER" id="PTHR10655">
    <property type="entry name" value="LYSOPHOSPHOLIPASE-RELATED"/>
    <property type="match status" value="1"/>
</dbReference>
<evidence type="ECO:0000256" key="5">
    <source>
        <dbReference type="ARBA" id="ARBA00022801"/>
    </source>
</evidence>
<evidence type="ECO:0000313" key="12">
    <source>
        <dbReference type="EnsemblFungi" id="PTTG_02113-t43_1-p1"/>
    </source>
</evidence>
<dbReference type="InterPro" id="IPR029058">
    <property type="entry name" value="AB_hydrolase_fold"/>
</dbReference>
<evidence type="ECO:0000259" key="10">
    <source>
        <dbReference type="Pfam" id="PF02230"/>
    </source>
</evidence>
<accession>A0A0C4EMX3</accession>
<reference evidence="11" key="2">
    <citation type="submission" date="2016-05" db="EMBL/GenBank/DDBJ databases">
        <title>Comparative analysis highlights variable genome content of wheat rusts and divergence of the mating loci.</title>
        <authorList>
            <person name="Cuomo C.A."/>
            <person name="Bakkeren G."/>
            <person name="Szabo L."/>
            <person name="Khalil H."/>
            <person name="Joly D."/>
            <person name="Goldberg J."/>
            <person name="Young S."/>
            <person name="Zeng Q."/>
            <person name="Fellers J."/>
        </authorList>
    </citation>
    <scope>NUCLEOTIDE SEQUENCE [LARGE SCALE GENOMIC DNA]</scope>
    <source>
        <strain evidence="11">1-1 BBBD Race 1</strain>
    </source>
</reference>
<evidence type="ECO:0000256" key="8">
    <source>
        <dbReference type="ARBA" id="ARBA00031195"/>
    </source>
</evidence>
<dbReference type="OrthoDB" id="2418081at2759"/>
<reference evidence="12 13" key="3">
    <citation type="journal article" date="2017" name="G3 (Bethesda)">
        <title>Comparative analysis highlights variable genome content of wheat rusts and divergence of the mating loci.</title>
        <authorList>
            <person name="Cuomo C.A."/>
            <person name="Bakkeren G."/>
            <person name="Khalil H.B."/>
            <person name="Panwar V."/>
            <person name="Joly D."/>
            <person name="Linning R."/>
            <person name="Sakthikumar S."/>
            <person name="Song X."/>
            <person name="Adiconis X."/>
            <person name="Fan L."/>
            <person name="Goldberg J.M."/>
            <person name="Levin J.Z."/>
            <person name="Young S."/>
            <person name="Zeng Q."/>
            <person name="Anikster Y."/>
            <person name="Bruce M."/>
            <person name="Wang M."/>
            <person name="Yin C."/>
            <person name="McCallum B."/>
            <person name="Szabo L.J."/>
            <person name="Hulbert S."/>
            <person name="Chen X."/>
            <person name="Fellers J.P."/>
        </authorList>
    </citation>
    <scope>NUCLEOTIDE SEQUENCE</scope>
    <source>
        <strain evidence="13">Isolate 1-1 / race 1 (BBBD)</strain>
        <strain evidence="12">isolate 1-1 / race 1 (BBBD)</strain>
    </source>
</reference>
<dbReference type="STRING" id="630390.A0A0C4EMX3"/>
<dbReference type="AlphaFoldDB" id="A0A0C4EMX3"/>